<evidence type="ECO:0000313" key="4">
    <source>
        <dbReference type="EMBL" id="CAG1850032.1"/>
    </source>
</evidence>
<organism evidence="5 6">
    <name type="scientific">Musa acuminata subsp. malaccensis</name>
    <name type="common">Wild banana</name>
    <name type="synonym">Musa malaccensis</name>
    <dbReference type="NCBI Taxonomy" id="214687"/>
    <lineage>
        <taxon>Eukaryota</taxon>
        <taxon>Viridiplantae</taxon>
        <taxon>Streptophyta</taxon>
        <taxon>Embryophyta</taxon>
        <taxon>Tracheophyta</taxon>
        <taxon>Spermatophyta</taxon>
        <taxon>Magnoliopsida</taxon>
        <taxon>Liliopsida</taxon>
        <taxon>Zingiberales</taxon>
        <taxon>Musaceae</taxon>
        <taxon>Musa</taxon>
    </lineage>
</organism>
<gene>
    <name evidence="4" type="ORF">GSMUA_216180.1</name>
</gene>
<dbReference type="InParanoid" id="A0A804IBK7"/>
<dbReference type="EMBL" id="HG996468">
    <property type="protein sequence ID" value="CAG1850032.1"/>
    <property type="molecule type" value="Genomic_DNA"/>
</dbReference>
<name>A0A804IBK7_MUSAM</name>
<evidence type="ECO:0000256" key="2">
    <source>
        <dbReference type="ARBA" id="ARBA00022840"/>
    </source>
</evidence>
<protein>
    <submittedName>
        <fullName evidence="4">(wild Malaysian banana) hypothetical protein</fullName>
    </submittedName>
</protein>
<dbReference type="Gramene" id="Ma03_t13290.1">
    <property type="protein sequence ID" value="Ma03_p13290.1"/>
    <property type="gene ID" value="Ma03_g13290"/>
</dbReference>
<dbReference type="GO" id="GO:0016887">
    <property type="term" value="F:ATP hydrolysis activity"/>
    <property type="evidence" value="ECO:0007669"/>
    <property type="project" value="InterPro"/>
</dbReference>
<dbReference type="InterPro" id="IPR050221">
    <property type="entry name" value="26S_Proteasome_ATPase"/>
</dbReference>
<dbReference type="AlphaFoldDB" id="A0A804IBK7"/>
<dbReference type="Gene3D" id="3.40.50.300">
    <property type="entry name" value="P-loop containing nucleotide triphosphate hydrolases"/>
    <property type="match status" value="1"/>
</dbReference>
<dbReference type="Pfam" id="PF00004">
    <property type="entry name" value="AAA"/>
    <property type="match status" value="1"/>
</dbReference>
<keyword evidence="6" id="KW-1185">Reference proteome</keyword>
<reference evidence="5" key="2">
    <citation type="submission" date="2021-05" db="UniProtKB">
        <authorList>
            <consortium name="EnsemblPlants"/>
        </authorList>
    </citation>
    <scope>IDENTIFICATION</scope>
    <source>
        <strain evidence="5">subsp. malaccensis</strain>
    </source>
</reference>
<evidence type="ECO:0000259" key="3">
    <source>
        <dbReference type="Pfam" id="PF00004"/>
    </source>
</evidence>
<keyword evidence="2" id="KW-0067">ATP-binding</keyword>
<dbReference type="InterPro" id="IPR003959">
    <property type="entry name" value="ATPase_AAA_core"/>
</dbReference>
<dbReference type="InterPro" id="IPR027417">
    <property type="entry name" value="P-loop_NTPase"/>
</dbReference>
<dbReference type="GO" id="GO:0005524">
    <property type="term" value="F:ATP binding"/>
    <property type="evidence" value="ECO:0007669"/>
    <property type="project" value="UniProtKB-KW"/>
</dbReference>
<keyword evidence="1" id="KW-0547">Nucleotide-binding</keyword>
<dbReference type="Proteomes" id="UP000012960">
    <property type="component" value="Unplaced"/>
</dbReference>
<sequence length="81" mass="9309">MCVVGSELIQKYLGDGYKLFKELFRAPILTLLVDFIDEIDTYGTKRYDVNSGGEIEIQRTASELLNRWTNLYGLDTRDDVV</sequence>
<evidence type="ECO:0000256" key="1">
    <source>
        <dbReference type="ARBA" id="ARBA00022741"/>
    </source>
</evidence>
<evidence type="ECO:0000313" key="5">
    <source>
        <dbReference type="EnsemblPlants" id="Ma03_p13290.1"/>
    </source>
</evidence>
<accession>A0A804IBK7</accession>
<proteinExistence type="predicted"/>
<dbReference type="EnsemblPlants" id="Ma03_t13290.1">
    <property type="protein sequence ID" value="Ma03_p13290.1"/>
    <property type="gene ID" value="Ma03_g13290"/>
</dbReference>
<reference evidence="4" key="1">
    <citation type="submission" date="2021-03" db="EMBL/GenBank/DDBJ databases">
        <authorList>
            <consortium name="Genoscope - CEA"/>
            <person name="William W."/>
        </authorList>
    </citation>
    <scope>NUCLEOTIDE SEQUENCE</scope>
    <source>
        <strain evidence="4">Doubled-haploid Pahang</strain>
    </source>
</reference>
<dbReference type="PANTHER" id="PTHR23073">
    <property type="entry name" value="26S PROTEASOME REGULATORY SUBUNIT"/>
    <property type="match status" value="1"/>
</dbReference>
<evidence type="ECO:0000313" key="6">
    <source>
        <dbReference type="Proteomes" id="UP000012960"/>
    </source>
</evidence>
<feature type="domain" description="ATPase AAA-type core" evidence="3">
    <location>
        <begin position="4"/>
        <end position="70"/>
    </location>
</feature>